<keyword evidence="3" id="KW-0539">Nucleus</keyword>
<dbReference type="InterPro" id="IPR011047">
    <property type="entry name" value="Quinoprotein_ADH-like_sf"/>
</dbReference>
<evidence type="ECO:0000259" key="5">
    <source>
        <dbReference type="Pfam" id="PF11715"/>
    </source>
</evidence>
<dbReference type="AlphaFoldDB" id="A0A6A6RXZ1"/>
<proteinExistence type="predicted"/>
<dbReference type="Pfam" id="PF11715">
    <property type="entry name" value="Beta-prop_Nup120_160"/>
    <property type="match status" value="1"/>
</dbReference>
<name>A0A6A6RXZ1_9PLEO</name>
<dbReference type="GO" id="GO:0017056">
    <property type="term" value="F:structural constituent of nuclear pore"/>
    <property type="evidence" value="ECO:0007669"/>
    <property type="project" value="TreeGrafter"/>
</dbReference>
<evidence type="ECO:0000259" key="6">
    <source>
        <dbReference type="Pfam" id="PF21486"/>
    </source>
</evidence>
<evidence type="ECO:0000313" key="8">
    <source>
        <dbReference type="EMBL" id="KAF2639862.1"/>
    </source>
</evidence>
<dbReference type="Proteomes" id="UP000799753">
    <property type="component" value="Unassembled WGS sequence"/>
</dbReference>
<dbReference type="SUPFAM" id="SSF50998">
    <property type="entry name" value="Quinoprotein alcohol dehydrogenase-like"/>
    <property type="match status" value="1"/>
</dbReference>
<feature type="domain" description="Nucleoporin Nup120 helical" evidence="6">
    <location>
        <begin position="654"/>
        <end position="785"/>
    </location>
</feature>
<dbReference type="EMBL" id="MU006786">
    <property type="protein sequence ID" value="KAF2639862.1"/>
    <property type="molecule type" value="Genomic_DNA"/>
</dbReference>
<evidence type="ECO:0000256" key="2">
    <source>
        <dbReference type="ARBA" id="ARBA00022448"/>
    </source>
</evidence>
<dbReference type="PANTHER" id="PTHR21286">
    <property type="entry name" value="NUCLEAR PORE COMPLEX PROTEIN NUP160"/>
    <property type="match status" value="1"/>
</dbReference>
<keyword evidence="9" id="KW-1185">Reference proteome</keyword>
<accession>A0A6A6RXZ1</accession>
<reference evidence="8" key="1">
    <citation type="journal article" date="2020" name="Stud. Mycol.">
        <title>101 Dothideomycetes genomes: a test case for predicting lifestyles and emergence of pathogens.</title>
        <authorList>
            <person name="Haridas S."/>
            <person name="Albert R."/>
            <person name="Binder M."/>
            <person name="Bloem J."/>
            <person name="Labutti K."/>
            <person name="Salamov A."/>
            <person name="Andreopoulos B."/>
            <person name="Baker S."/>
            <person name="Barry K."/>
            <person name="Bills G."/>
            <person name="Bluhm B."/>
            <person name="Cannon C."/>
            <person name="Castanera R."/>
            <person name="Culley D."/>
            <person name="Daum C."/>
            <person name="Ezra D."/>
            <person name="Gonzalez J."/>
            <person name="Henrissat B."/>
            <person name="Kuo A."/>
            <person name="Liang C."/>
            <person name="Lipzen A."/>
            <person name="Lutzoni F."/>
            <person name="Magnuson J."/>
            <person name="Mondo S."/>
            <person name="Nolan M."/>
            <person name="Ohm R."/>
            <person name="Pangilinan J."/>
            <person name="Park H.-J."/>
            <person name="Ramirez L."/>
            <person name="Alfaro M."/>
            <person name="Sun H."/>
            <person name="Tritt A."/>
            <person name="Yoshinaga Y."/>
            <person name="Zwiers L.-H."/>
            <person name="Turgeon B."/>
            <person name="Goodwin S."/>
            <person name="Spatafora J."/>
            <person name="Crous P."/>
            <person name="Grigoriev I."/>
        </authorList>
    </citation>
    <scope>NUCLEOTIDE SEQUENCE</scope>
    <source>
        <strain evidence="8">CBS 473.64</strain>
    </source>
</reference>
<dbReference type="InterPro" id="IPR021717">
    <property type="entry name" value="Nucleoporin_Nup160"/>
</dbReference>
<feature type="domain" description="Nucleoporin nup120-like HEAT repeat" evidence="7">
    <location>
        <begin position="882"/>
        <end position="1049"/>
    </location>
</feature>
<evidence type="ECO:0008006" key="10">
    <source>
        <dbReference type="Google" id="ProtNLM"/>
    </source>
</evidence>
<dbReference type="OrthoDB" id="67716at2759"/>
<dbReference type="PANTHER" id="PTHR21286:SF0">
    <property type="entry name" value="NUCLEAR PORE COMPLEX PROTEIN NUP160"/>
    <property type="match status" value="1"/>
</dbReference>
<dbReference type="Pfam" id="PF23300">
    <property type="entry name" value="HEAT_Nup120"/>
    <property type="match status" value="1"/>
</dbReference>
<organism evidence="8 9">
    <name type="scientific">Massarina eburnea CBS 473.64</name>
    <dbReference type="NCBI Taxonomy" id="1395130"/>
    <lineage>
        <taxon>Eukaryota</taxon>
        <taxon>Fungi</taxon>
        <taxon>Dikarya</taxon>
        <taxon>Ascomycota</taxon>
        <taxon>Pezizomycotina</taxon>
        <taxon>Dothideomycetes</taxon>
        <taxon>Pleosporomycetidae</taxon>
        <taxon>Pleosporales</taxon>
        <taxon>Massarineae</taxon>
        <taxon>Massarinaceae</taxon>
        <taxon>Massarina</taxon>
    </lineage>
</organism>
<dbReference type="InterPro" id="IPR048884">
    <property type="entry name" value="Nup120_helical"/>
</dbReference>
<dbReference type="GO" id="GO:0005643">
    <property type="term" value="C:nuclear pore"/>
    <property type="evidence" value="ECO:0007669"/>
    <property type="project" value="UniProtKB-ARBA"/>
</dbReference>
<protein>
    <recommendedName>
        <fullName evidence="10">Nucleoporin Nup120/160</fullName>
    </recommendedName>
</protein>
<sequence length="1217" mass="136611">MATTGGTCLYKEARLNIEPAFPNSTVSITLPAASASTFGLQTRAKRTLTTEQFNGQDEDAFEKRHLASDGSMFFRRTHKYPRSFLWRILDGRKTLEIQATDLDHDFDHKLEANLTLLLHFTSAIRPFCISFAEPEDRDALTVFAITSASELYTITLHRDFFIRPAASEQEVSDWCKRSSLNLLTTHVPYRMVAVGANELLVSLENGGIVRLTRDSKDEVLWQEDLYQQHNWSLRGMLSWKGEQTVRFDNAELSPSSAAALALSPDRKHIIAVCLDHRLRMFNIASGKLTLQRDLLHNADGSHERTPPYFIGPSQSTLLQVVDRGGTAGGADYHVVTYSPVEHQFRFWGVRDADDETHGIYDAKDDVEFSPPIDELMDATVWTMEEFIVVSGPAGWRGVELWVRARSGPSSKVYSLRFDLDDSADRLATVWKSGWTTVDSGPLTVEGLRTNPANPGEQEYDPSDPNESNLTDQWLDFLFFPGRFTAATLETAHMYFRKGLDGSRSSKSPKGSLKERLCATVTTFATETQSSTPGPESYEQIVAEQWRAFYAIVRDLHKRRGESLSLAYDHKLDMPWLVLGDYLSAIRKCSDSEVATLNIAALAGSNQLASPLRRALPKREDKAENREATKLLNAAASFRRRYPPSFQQELKRQVELDLLQSRPITILDRMEQIELNCDITQLPTEEDLASFLVELGMELEDLNTDIFIGALYTLHTPTDEHRSPAKRNLQIARYGLNALLAISRETLETKYNILLDILFLVLFMQFDEAGEELSADFDAFEIFVQLIAEFKDCLVLNWLATTVWSHQSSTGPSSVGLMKTLGETLKTSQFPMTQTVLEGVHGLLASDIAIPLGLKAGTLTYWSDAWLASVFSSDFGEVVEDTMGILLVQKEYALAMEFSKFSTGSAWSTYLKGRIHIALSENDRAAVCFKKAAHNLAIGSEFDVQSADSANLVSIIDRDDFSEGLPRYYKHVLGLFEKVKAYSYVADFAHLGLRGLYGNEDVVLKSELLQRLFTASLHTARFSDAYTAMIRHNHGALKHNSLQELIKSMVAQSETTALFAFPFIGLVDDVDSILADLCHKTLNLASGPPWHQILYSFRISRGNFRGAASILHERLQRLKSTSSKNHDPAEESLTQCYLMIINALSSVGEQDQYILAEKRIDDTVAPSWTIGKAKKLLKREVVSLETLRREYQQELDRVAAIETGQFPFVDPTDDMDIL</sequence>
<evidence type="ECO:0000259" key="7">
    <source>
        <dbReference type="Pfam" id="PF23300"/>
    </source>
</evidence>
<evidence type="ECO:0000256" key="3">
    <source>
        <dbReference type="ARBA" id="ARBA00023242"/>
    </source>
</evidence>
<evidence type="ECO:0000313" key="9">
    <source>
        <dbReference type="Proteomes" id="UP000799753"/>
    </source>
</evidence>
<keyword evidence="2" id="KW-0813">Transport</keyword>
<gene>
    <name evidence="8" type="ORF">P280DRAFT_454027</name>
</gene>
<evidence type="ECO:0000256" key="4">
    <source>
        <dbReference type="SAM" id="MobiDB-lite"/>
    </source>
</evidence>
<dbReference type="InterPro" id="IPR059141">
    <property type="entry name" value="Beta-prop_Nup120_160"/>
</dbReference>
<dbReference type="InterPro" id="IPR056548">
    <property type="entry name" value="HEAT_Nup120"/>
</dbReference>
<dbReference type="Pfam" id="PF21486">
    <property type="entry name" value="NUP120_helical"/>
    <property type="match status" value="1"/>
</dbReference>
<feature type="region of interest" description="Disordered" evidence="4">
    <location>
        <begin position="441"/>
        <end position="465"/>
    </location>
</feature>
<evidence type="ECO:0000256" key="1">
    <source>
        <dbReference type="ARBA" id="ARBA00004123"/>
    </source>
</evidence>
<comment type="subcellular location">
    <subcellularLocation>
        <location evidence="1">Nucleus</location>
    </subcellularLocation>
</comment>
<feature type="domain" description="Nucleoporin Nup120/160 beta-propeller" evidence="5">
    <location>
        <begin position="82"/>
        <end position="592"/>
    </location>
</feature>